<gene>
    <name evidence="1" type="ORF">FWK35_00027552</name>
</gene>
<feature type="non-terminal residue" evidence="1">
    <location>
        <position position="1"/>
    </location>
</feature>
<comment type="caution">
    <text evidence="1">The sequence shown here is derived from an EMBL/GenBank/DDBJ whole genome shotgun (WGS) entry which is preliminary data.</text>
</comment>
<proteinExistence type="predicted"/>
<reference evidence="1 2" key="1">
    <citation type="submission" date="2019-08" db="EMBL/GenBank/DDBJ databases">
        <title>Whole genome of Aphis craccivora.</title>
        <authorList>
            <person name="Voronova N.V."/>
            <person name="Shulinski R.S."/>
            <person name="Bandarenka Y.V."/>
            <person name="Zhorov D.G."/>
            <person name="Warner D."/>
        </authorList>
    </citation>
    <scope>NUCLEOTIDE SEQUENCE [LARGE SCALE GENOMIC DNA]</scope>
    <source>
        <strain evidence="1">180601</strain>
        <tissue evidence="1">Whole Body</tissue>
    </source>
</reference>
<evidence type="ECO:0000313" key="2">
    <source>
        <dbReference type="Proteomes" id="UP000478052"/>
    </source>
</evidence>
<keyword evidence="2" id="KW-1185">Reference proteome</keyword>
<name>A0A6G0VVC1_APHCR</name>
<dbReference type="Proteomes" id="UP000478052">
    <property type="component" value="Unassembled WGS sequence"/>
</dbReference>
<organism evidence="1 2">
    <name type="scientific">Aphis craccivora</name>
    <name type="common">Cowpea aphid</name>
    <dbReference type="NCBI Taxonomy" id="307492"/>
    <lineage>
        <taxon>Eukaryota</taxon>
        <taxon>Metazoa</taxon>
        <taxon>Ecdysozoa</taxon>
        <taxon>Arthropoda</taxon>
        <taxon>Hexapoda</taxon>
        <taxon>Insecta</taxon>
        <taxon>Pterygota</taxon>
        <taxon>Neoptera</taxon>
        <taxon>Paraneoptera</taxon>
        <taxon>Hemiptera</taxon>
        <taxon>Sternorrhyncha</taxon>
        <taxon>Aphidomorpha</taxon>
        <taxon>Aphidoidea</taxon>
        <taxon>Aphididae</taxon>
        <taxon>Aphidini</taxon>
        <taxon>Aphis</taxon>
        <taxon>Aphis</taxon>
    </lineage>
</organism>
<dbReference type="EMBL" id="VUJU01011929">
    <property type="protein sequence ID" value="KAF0709386.1"/>
    <property type="molecule type" value="Genomic_DNA"/>
</dbReference>
<evidence type="ECO:0000313" key="1">
    <source>
        <dbReference type="EMBL" id="KAF0709386.1"/>
    </source>
</evidence>
<dbReference type="AlphaFoldDB" id="A0A6G0VVC1"/>
<protein>
    <submittedName>
        <fullName evidence="1">Protein ZBED8-like</fullName>
    </submittedName>
</protein>
<sequence length="76" mass="8298">YSLSPPENPISVQSHPAEIFSDLKLGWIQKSAKGSIYFHCKACRSDYIGGIAALKKHSSSKKHCNNITAARVPSIL</sequence>
<accession>A0A6G0VVC1</accession>